<dbReference type="SMART" id="SM00220">
    <property type="entry name" value="S_TKc"/>
    <property type="match status" value="1"/>
</dbReference>
<keyword evidence="6 7" id="KW-0067">ATP-binding</keyword>
<dbReference type="PROSITE" id="PS00107">
    <property type="entry name" value="PROTEIN_KINASE_ATP"/>
    <property type="match status" value="1"/>
</dbReference>
<dbReference type="Gene3D" id="3.30.200.20">
    <property type="entry name" value="Phosphorylase Kinase, domain 1"/>
    <property type="match status" value="1"/>
</dbReference>
<gene>
    <name evidence="11" type="ORF">E6C64_15085</name>
</gene>
<feature type="compositionally biased region" description="Pro residues" evidence="8">
    <location>
        <begin position="398"/>
        <end position="407"/>
    </location>
</feature>
<evidence type="ECO:0000256" key="9">
    <source>
        <dbReference type="SAM" id="Phobius"/>
    </source>
</evidence>
<dbReference type="PROSITE" id="PS00108">
    <property type="entry name" value="PROTEIN_KINASE_ST"/>
    <property type="match status" value="1"/>
</dbReference>
<evidence type="ECO:0000256" key="6">
    <source>
        <dbReference type="ARBA" id="ARBA00022840"/>
    </source>
</evidence>
<dbReference type="RefSeq" id="WP_136428295.1">
    <property type="nucleotide sequence ID" value="NZ_SSSM01000005.1"/>
</dbReference>
<dbReference type="PANTHER" id="PTHR43289:SF6">
    <property type="entry name" value="SERINE_THREONINE-PROTEIN KINASE NEKL-3"/>
    <property type="match status" value="1"/>
</dbReference>
<reference evidence="11 12" key="1">
    <citation type="submission" date="2019-04" db="EMBL/GenBank/DDBJ databases">
        <authorList>
            <person name="Jiang L."/>
        </authorList>
    </citation>
    <scope>NUCLEOTIDE SEQUENCE [LARGE SCALE GENOMIC DNA]</scope>
    <source>
        <strain evidence="11 12">YIM 131853</strain>
    </source>
</reference>
<keyword evidence="9" id="KW-0472">Membrane</keyword>
<feature type="compositionally biased region" description="Basic and acidic residues" evidence="8">
    <location>
        <begin position="347"/>
        <end position="359"/>
    </location>
</feature>
<accession>A0A4S4FLA0</accession>
<evidence type="ECO:0000313" key="12">
    <source>
        <dbReference type="Proteomes" id="UP000309133"/>
    </source>
</evidence>
<sequence length="423" mass="44690">MTDRLATGELLGSILDDRYTVQELIGRGGMAAVYRAWDAELHRTVAIKVLHGGAEPGADELRRVREARALASINHPALVTLFDAVIRDDRSYLVMELVDGVTLRGQIALGPLDSRDVAVIAHDLADGLNAVHARGIVHRDVKPANILLAETTVPTQRYRAKLSDFGIALFTDATRVTSPGLFLGTASYISPEQAQGLEPSPPADIYALGLTLLEALTGQSAFVGGPLEVVSARLSRDPQIPAWLGAEWSRLLTWMTEREPSARPTAIEVAAAARSIPPIRREPTDIPLSTGALQTSASTASVAAATTLADDQAEKTTSDLTAILRPLTDQTGDGAAHVAEGSAEAGAEARVDSVPETERSGRWHRPAILMLVVGLVVIALLAIGAALLRTSELDVAPNPTPTLPSLPAPLGDDMKDLLDGVTS</sequence>
<dbReference type="Proteomes" id="UP000309133">
    <property type="component" value="Unassembled WGS sequence"/>
</dbReference>
<feature type="compositionally biased region" description="Low complexity" evidence="8">
    <location>
        <begin position="334"/>
        <end position="346"/>
    </location>
</feature>
<evidence type="ECO:0000256" key="5">
    <source>
        <dbReference type="ARBA" id="ARBA00022777"/>
    </source>
</evidence>
<organism evidence="11 12">
    <name type="scientific">Naasia lichenicola</name>
    <dbReference type="NCBI Taxonomy" id="2565933"/>
    <lineage>
        <taxon>Bacteria</taxon>
        <taxon>Bacillati</taxon>
        <taxon>Actinomycetota</taxon>
        <taxon>Actinomycetes</taxon>
        <taxon>Micrococcales</taxon>
        <taxon>Microbacteriaceae</taxon>
        <taxon>Naasia</taxon>
    </lineage>
</organism>
<evidence type="ECO:0000313" key="11">
    <source>
        <dbReference type="EMBL" id="THG29966.1"/>
    </source>
</evidence>
<evidence type="ECO:0000256" key="7">
    <source>
        <dbReference type="PROSITE-ProRule" id="PRU10141"/>
    </source>
</evidence>
<dbReference type="EMBL" id="SSSM01000005">
    <property type="protein sequence ID" value="THG29966.1"/>
    <property type="molecule type" value="Genomic_DNA"/>
</dbReference>
<feature type="region of interest" description="Disordered" evidence="8">
    <location>
        <begin position="331"/>
        <end position="359"/>
    </location>
</feature>
<dbReference type="SUPFAM" id="SSF56112">
    <property type="entry name" value="Protein kinase-like (PK-like)"/>
    <property type="match status" value="1"/>
</dbReference>
<keyword evidence="12" id="KW-1185">Reference proteome</keyword>
<dbReference type="OrthoDB" id="9762169at2"/>
<evidence type="ECO:0000259" key="10">
    <source>
        <dbReference type="PROSITE" id="PS50011"/>
    </source>
</evidence>
<dbReference type="Gene3D" id="1.10.510.10">
    <property type="entry name" value="Transferase(Phosphotransferase) domain 1"/>
    <property type="match status" value="1"/>
</dbReference>
<feature type="compositionally biased region" description="Basic and acidic residues" evidence="8">
    <location>
        <begin position="412"/>
        <end position="423"/>
    </location>
</feature>
<dbReference type="PROSITE" id="PS50011">
    <property type="entry name" value="PROTEIN_KINASE_DOM"/>
    <property type="match status" value="1"/>
</dbReference>
<evidence type="ECO:0000256" key="8">
    <source>
        <dbReference type="SAM" id="MobiDB-lite"/>
    </source>
</evidence>
<name>A0A4S4FLA0_9MICO</name>
<keyword evidence="4 7" id="KW-0547">Nucleotide-binding</keyword>
<feature type="domain" description="Protein kinase" evidence="10">
    <location>
        <begin position="19"/>
        <end position="279"/>
    </location>
</feature>
<dbReference type="InterPro" id="IPR000719">
    <property type="entry name" value="Prot_kinase_dom"/>
</dbReference>
<proteinExistence type="predicted"/>
<evidence type="ECO:0000256" key="1">
    <source>
        <dbReference type="ARBA" id="ARBA00012513"/>
    </source>
</evidence>
<dbReference type="PANTHER" id="PTHR43289">
    <property type="entry name" value="MITOGEN-ACTIVATED PROTEIN KINASE KINASE KINASE 20-RELATED"/>
    <property type="match status" value="1"/>
</dbReference>
<keyword evidence="9" id="KW-1133">Transmembrane helix</keyword>
<feature type="region of interest" description="Disordered" evidence="8">
    <location>
        <begin position="394"/>
        <end position="423"/>
    </location>
</feature>
<keyword evidence="9" id="KW-0812">Transmembrane</keyword>
<dbReference type="InterPro" id="IPR011009">
    <property type="entry name" value="Kinase-like_dom_sf"/>
</dbReference>
<comment type="caution">
    <text evidence="11">The sequence shown here is derived from an EMBL/GenBank/DDBJ whole genome shotgun (WGS) entry which is preliminary data.</text>
</comment>
<keyword evidence="5 11" id="KW-0418">Kinase</keyword>
<dbReference type="GO" id="GO:0005524">
    <property type="term" value="F:ATP binding"/>
    <property type="evidence" value="ECO:0007669"/>
    <property type="project" value="UniProtKB-UniRule"/>
</dbReference>
<dbReference type="InterPro" id="IPR008271">
    <property type="entry name" value="Ser/Thr_kinase_AS"/>
</dbReference>
<dbReference type="EC" id="2.7.11.1" evidence="1"/>
<dbReference type="AlphaFoldDB" id="A0A4S4FLA0"/>
<dbReference type="InterPro" id="IPR017441">
    <property type="entry name" value="Protein_kinase_ATP_BS"/>
</dbReference>
<evidence type="ECO:0000256" key="3">
    <source>
        <dbReference type="ARBA" id="ARBA00022679"/>
    </source>
</evidence>
<keyword evidence="3" id="KW-0808">Transferase</keyword>
<dbReference type="CDD" id="cd14014">
    <property type="entry name" value="STKc_PknB_like"/>
    <property type="match status" value="1"/>
</dbReference>
<dbReference type="GO" id="GO:0004674">
    <property type="term" value="F:protein serine/threonine kinase activity"/>
    <property type="evidence" value="ECO:0007669"/>
    <property type="project" value="UniProtKB-KW"/>
</dbReference>
<protein>
    <recommendedName>
        <fullName evidence="1">non-specific serine/threonine protein kinase</fullName>
        <ecNumber evidence="1">2.7.11.1</ecNumber>
    </recommendedName>
</protein>
<evidence type="ECO:0000256" key="2">
    <source>
        <dbReference type="ARBA" id="ARBA00022527"/>
    </source>
</evidence>
<dbReference type="Pfam" id="PF00069">
    <property type="entry name" value="Pkinase"/>
    <property type="match status" value="1"/>
</dbReference>
<feature type="binding site" evidence="7">
    <location>
        <position position="48"/>
    </location>
    <ligand>
        <name>ATP</name>
        <dbReference type="ChEBI" id="CHEBI:30616"/>
    </ligand>
</feature>
<keyword evidence="2 11" id="KW-0723">Serine/threonine-protein kinase</keyword>
<evidence type="ECO:0000256" key="4">
    <source>
        <dbReference type="ARBA" id="ARBA00022741"/>
    </source>
</evidence>
<feature type="transmembrane region" description="Helical" evidence="9">
    <location>
        <begin position="367"/>
        <end position="388"/>
    </location>
</feature>